<evidence type="ECO:0000313" key="7">
    <source>
        <dbReference type="EMBL" id="GCC48338.1"/>
    </source>
</evidence>
<name>A0A401U0B9_CHIPU</name>
<dbReference type="Gene3D" id="3.10.50.40">
    <property type="match status" value="1"/>
</dbReference>
<comment type="subcellular location">
    <subcellularLocation>
        <location evidence="1">Cytoplasm</location>
    </subcellularLocation>
</comment>
<dbReference type="InterPro" id="IPR046357">
    <property type="entry name" value="PPIase_dom_sf"/>
</dbReference>
<feature type="non-terminal residue" evidence="7">
    <location>
        <position position="1"/>
    </location>
</feature>
<dbReference type="PANTHER" id="PTHR11242">
    <property type="entry name" value="ARYL HYDROCARBON RECEPTOR INTERACTING PROTEIN RELATED"/>
    <property type="match status" value="1"/>
</dbReference>
<dbReference type="GO" id="GO:0003755">
    <property type="term" value="F:peptidyl-prolyl cis-trans isomerase activity"/>
    <property type="evidence" value="ECO:0007669"/>
    <property type="project" value="InterPro"/>
</dbReference>
<evidence type="ECO:0000256" key="3">
    <source>
        <dbReference type="ARBA" id="ARBA00022553"/>
    </source>
</evidence>
<sequence length="124" mass="14124">CNEDRTVIDDSRTRGKPMELIIGKKFKLPVWETIVVSMRQGEVAEFLCDTKHVLVYPMVSKSLRNIAMGKDPLEGQRHCCGIAQRHEHNSLGHCDLDQLQKDPQPLIFLIEMLKVPSSNEMPGR</sequence>
<keyword evidence="8" id="KW-1185">Reference proteome</keyword>
<gene>
    <name evidence="7" type="ORF">chiPu_0032229</name>
</gene>
<reference evidence="7 8" key="1">
    <citation type="journal article" date="2018" name="Nat. Ecol. Evol.">
        <title>Shark genomes provide insights into elasmobranch evolution and the origin of vertebrates.</title>
        <authorList>
            <person name="Hara Y"/>
            <person name="Yamaguchi K"/>
            <person name="Onimaru K"/>
            <person name="Kadota M"/>
            <person name="Koyanagi M"/>
            <person name="Keeley SD"/>
            <person name="Tatsumi K"/>
            <person name="Tanaka K"/>
            <person name="Motone F"/>
            <person name="Kageyama Y"/>
            <person name="Nozu R"/>
            <person name="Adachi N"/>
            <person name="Nishimura O"/>
            <person name="Nakagawa R"/>
            <person name="Tanegashima C"/>
            <person name="Kiyatake I"/>
            <person name="Matsumoto R"/>
            <person name="Murakumo K"/>
            <person name="Nishida K"/>
            <person name="Terakita A"/>
            <person name="Kuratani S"/>
            <person name="Sato K"/>
            <person name="Hyodo S Kuraku.S."/>
        </authorList>
    </citation>
    <scope>NUCLEOTIDE SEQUENCE [LARGE SCALE GENOMIC DNA]</scope>
</reference>
<dbReference type="EMBL" id="BEZZ01230932">
    <property type="protein sequence ID" value="GCC48338.1"/>
    <property type="molecule type" value="Genomic_DNA"/>
</dbReference>
<dbReference type="InterPro" id="IPR039663">
    <property type="entry name" value="AIP/AIPL1/TTC9"/>
</dbReference>
<dbReference type="SUPFAM" id="SSF54534">
    <property type="entry name" value="FKBP-like"/>
    <property type="match status" value="1"/>
</dbReference>
<dbReference type="OMA" id="AEYICEP"/>
<evidence type="ECO:0000313" key="8">
    <source>
        <dbReference type="Proteomes" id="UP000287033"/>
    </source>
</evidence>
<protein>
    <recommendedName>
        <fullName evidence="6">AIP/AIPL N-terminal FKBP-type PPIase domain-containing protein</fullName>
    </recommendedName>
</protein>
<dbReference type="STRING" id="137246.A0A401U0B9"/>
<evidence type="ECO:0000256" key="2">
    <source>
        <dbReference type="ARBA" id="ARBA00022490"/>
    </source>
</evidence>
<evidence type="ECO:0000256" key="5">
    <source>
        <dbReference type="ARBA" id="ARBA00022803"/>
    </source>
</evidence>
<keyword evidence="4" id="KW-0677">Repeat</keyword>
<proteinExistence type="predicted"/>
<evidence type="ECO:0000256" key="4">
    <source>
        <dbReference type="ARBA" id="ARBA00022737"/>
    </source>
</evidence>
<feature type="domain" description="AIP/AIPL N-terminal FKBP-type PPIase" evidence="6">
    <location>
        <begin position="2"/>
        <end position="114"/>
    </location>
</feature>
<organism evidence="7 8">
    <name type="scientific">Chiloscyllium punctatum</name>
    <name type="common">Brownbanded bambooshark</name>
    <name type="synonym">Hemiscyllium punctatum</name>
    <dbReference type="NCBI Taxonomy" id="137246"/>
    <lineage>
        <taxon>Eukaryota</taxon>
        <taxon>Metazoa</taxon>
        <taxon>Chordata</taxon>
        <taxon>Craniata</taxon>
        <taxon>Vertebrata</taxon>
        <taxon>Chondrichthyes</taxon>
        <taxon>Elasmobranchii</taxon>
        <taxon>Galeomorphii</taxon>
        <taxon>Galeoidea</taxon>
        <taxon>Orectolobiformes</taxon>
        <taxon>Hemiscylliidae</taxon>
        <taxon>Chiloscyllium</taxon>
    </lineage>
</organism>
<dbReference type="InterPro" id="IPR056277">
    <property type="entry name" value="PPIase_AIP"/>
</dbReference>
<dbReference type="Pfam" id="PF23322">
    <property type="entry name" value="PPIase_AIP"/>
    <property type="match status" value="1"/>
</dbReference>
<keyword evidence="2" id="KW-0963">Cytoplasm</keyword>
<evidence type="ECO:0000256" key="1">
    <source>
        <dbReference type="ARBA" id="ARBA00004496"/>
    </source>
</evidence>
<dbReference type="OrthoDB" id="5829758at2759"/>
<evidence type="ECO:0000259" key="6">
    <source>
        <dbReference type="Pfam" id="PF23322"/>
    </source>
</evidence>
<dbReference type="AlphaFoldDB" id="A0A401U0B9"/>
<accession>A0A401U0B9</accession>
<keyword evidence="3" id="KW-0597">Phosphoprotein</keyword>
<dbReference type="GO" id="GO:0005737">
    <property type="term" value="C:cytoplasm"/>
    <property type="evidence" value="ECO:0007669"/>
    <property type="project" value="UniProtKB-SubCell"/>
</dbReference>
<dbReference type="PANTHER" id="PTHR11242:SF3">
    <property type="entry name" value="AH RECEPTOR-INTERACTING PROTEIN"/>
    <property type="match status" value="1"/>
</dbReference>
<dbReference type="Proteomes" id="UP000287033">
    <property type="component" value="Unassembled WGS sequence"/>
</dbReference>
<comment type="caution">
    <text evidence="7">The sequence shown here is derived from an EMBL/GenBank/DDBJ whole genome shotgun (WGS) entry which is preliminary data.</text>
</comment>
<keyword evidence="5" id="KW-0802">TPR repeat</keyword>